<dbReference type="InterPro" id="IPR027417">
    <property type="entry name" value="P-loop_NTPase"/>
</dbReference>
<reference evidence="6 7" key="1">
    <citation type="submission" date="2018-06" db="EMBL/GenBank/DDBJ databases">
        <authorList>
            <consortium name="Pathogen Informatics"/>
            <person name="Doyle S."/>
        </authorList>
    </citation>
    <scope>NUCLEOTIDE SEQUENCE [LARGE SCALE GENOMIC DNA]</scope>
    <source>
        <strain evidence="6 7">NCTC12121</strain>
    </source>
</reference>
<dbReference type="GO" id="GO:0005524">
    <property type="term" value="F:ATP binding"/>
    <property type="evidence" value="ECO:0007669"/>
    <property type="project" value="UniProtKB-KW"/>
</dbReference>
<evidence type="ECO:0000256" key="1">
    <source>
        <dbReference type="ARBA" id="ARBA00005417"/>
    </source>
</evidence>
<evidence type="ECO:0000313" key="6">
    <source>
        <dbReference type="EMBL" id="STC87749.1"/>
    </source>
</evidence>
<dbReference type="SMART" id="SM00382">
    <property type="entry name" value="AAA"/>
    <property type="match status" value="1"/>
</dbReference>
<dbReference type="RefSeq" id="WP_024522129.1">
    <property type="nucleotide sequence ID" value="NZ_CP065626.1"/>
</dbReference>
<dbReference type="PROSITE" id="PS50893">
    <property type="entry name" value="ABC_TRANSPORTER_2"/>
    <property type="match status" value="1"/>
</dbReference>
<dbReference type="InterPro" id="IPR003593">
    <property type="entry name" value="AAA+_ATPase"/>
</dbReference>
<evidence type="ECO:0000313" key="7">
    <source>
        <dbReference type="Proteomes" id="UP000255248"/>
    </source>
</evidence>
<dbReference type="InterPro" id="IPR003439">
    <property type="entry name" value="ABC_transporter-like_ATP-bd"/>
</dbReference>
<protein>
    <submittedName>
        <fullName evidence="6">Uncharacterized ABC transporter ATP-binding protein HI_1470</fullName>
    </submittedName>
</protein>
<dbReference type="SUPFAM" id="SSF52540">
    <property type="entry name" value="P-loop containing nucleoside triphosphate hydrolases"/>
    <property type="match status" value="1"/>
</dbReference>
<feature type="domain" description="ABC transporter" evidence="5">
    <location>
        <begin position="4"/>
        <end position="227"/>
    </location>
</feature>
<keyword evidence="4 6" id="KW-0067">ATP-binding</keyword>
<evidence type="ECO:0000259" key="5">
    <source>
        <dbReference type="PROSITE" id="PS50893"/>
    </source>
</evidence>
<evidence type="ECO:0000256" key="3">
    <source>
        <dbReference type="ARBA" id="ARBA00022741"/>
    </source>
</evidence>
<keyword evidence="2" id="KW-0813">Transport</keyword>
<evidence type="ECO:0000256" key="2">
    <source>
        <dbReference type="ARBA" id="ARBA00022448"/>
    </source>
</evidence>
<proteinExistence type="inferred from homology"/>
<dbReference type="AlphaFoldDB" id="A0A376DDN7"/>
<dbReference type="PANTHER" id="PTHR42734">
    <property type="entry name" value="METAL TRANSPORT SYSTEM ATP-BINDING PROTEIN TM_0124-RELATED"/>
    <property type="match status" value="1"/>
</dbReference>
<dbReference type="EMBL" id="UFXZ01000001">
    <property type="protein sequence ID" value="STC87749.1"/>
    <property type="molecule type" value="Genomic_DNA"/>
</dbReference>
<dbReference type="InterPro" id="IPR050153">
    <property type="entry name" value="Metal_Ion_Import_ABC"/>
</dbReference>
<dbReference type="Pfam" id="PF00005">
    <property type="entry name" value="ABC_tran"/>
    <property type="match status" value="1"/>
</dbReference>
<dbReference type="PROSITE" id="PS00211">
    <property type="entry name" value="ABC_TRANSPORTER_1"/>
    <property type="match status" value="1"/>
</dbReference>
<gene>
    <name evidence="6" type="ORF">NCTC12121_01563</name>
</gene>
<sequence length="267" mass="28881">MPPSLSLEALEFGYRHPLFRPLTLQCAPGEIWAILGANGRGKSALLATLSGLLSPLGGAMHIAQGISLVPQHFRPAFAWRVADIVLMGRARHVALFAQPSADDRRRVMAALTQLGIADLAERPFPTLSGGQQQLVMIARALASAGQNILLDEPCSALDLANQQRVLQLLTDLAQRQGHTLLFSSHDPLHVQQVASHVLLLLPDRQWLAGTTESILQEAPLRRAYGITVRKIHLAEFDTPLLAPQFALRRVAAESPPAADTSAPSRPV</sequence>
<dbReference type="InterPro" id="IPR017871">
    <property type="entry name" value="ABC_transporter-like_CS"/>
</dbReference>
<keyword evidence="3" id="KW-0547">Nucleotide-binding</keyword>
<organism evidence="6 7">
    <name type="scientific">Edwardsiella hoshinae</name>
    <dbReference type="NCBI Taxonomy" id="93378"/>
    <lineage>
        <taxon>Bacteria</taxon>
        <taxon>Pseudomonadati</taxon>
        <taxon>Pseudomonadota</taxon>
        <taxon>Gammaproteobacteria</taxon>
        <taxon>Enterobacterales</taxon>
        <taxon>Hafniaceae</taxon>
        <taxon>Edwardsiella</taxon>
    </lineage>
</organism>
<accession>A0A376DDN7</accession>
<dbReference type="Proteomes" id="UP000255248">
    <property type="component" value="Unassembled WGS sequence"/>
</dbReference>
<dbReference type="Gene3D" id="3.40.50.300">
    <property type="entry name" value="P-loop containing nucleotide triphosphate hydrolases"/>
    <property type="match status" value="1"/>
</dbReference>
<evidence type="ECO:0000256" key="4">
    <source>
        <dbReference type="ARBA" id="ARBA00022840"/>
    </source>
</evidence>
<dbReference type="PANTHER" id="PTHR42734:SF6">
    <property type="entry name" value="MOLYBDATE IMPORT ATP-BINDING PROTEIN MOLC"/>
    <property type="match status" value="1"/>
</dbReference>
<name>A0A376DDN7_9GAMM</name>
<comment type="similarity">
    <text evidence="1">Belongs to the ABC transporter superfamily.</text>
</comment>
<dbReference type="GO" id="GO:0016887">
    <property type="term" value="F:ATP hydrolysis activity"/>
    <property type="evidence" value="ECO:0007669"/>
    <property type="project" value="InterPro"/>
</dbReference>